<evidence type="ECO:0000313" key="9">
    <source>
        <dbReference type="Proteomes" id="UP001234585"/>
    </source>
</evidence>
<keyword evidence="4" id="KW-0547">Nucleotide-binding</keyword>
<dbReference type="AlphaFoldDB" id="A0AA50CN27"/>
<keyword evidence="3" id="KW-0677">Repeat</keyword>
<feature type="domain" description="ABC transporter" evidence="7">
    <location>
        <begin position="11"/>
        <end position="250"/>
    </location>
</feature>
<dbReference type="Gene3D" id="3.40.50.300">
    <property type="entry name" value="P-loop containing nucleotide triphosphate hydrolases"/>
    <property type="match status" value="2"/>
</dbReference>
<keyword evidence="6" id="KW-0472">Membrane</keyword>
<dbReference type="CDD" id="cd03216">
    <property type="entry name" value="ABC_Carb_Monos_I"/>
    <property type="match status" value="1"/>
</dbReference>
<evidence type="ECO:0000313" key="8">
    <source>
        <dbReference type="EMBL" id="WLR97464.1"/>
    </source>
</evidence>
<dbReference type="InterPro" id="IPR003593">
    <property type="entry name" value="AAA+_ATPase"/>
</dbReference>
<name>A0AA50CN27_9HYPH</name>
<proteinExistence type="predicted"/>
<dbReference type="Proteomes" id="UP001234585">
    <property type="component" value="Chromosome"/>
</dbReference>
<dbReference type="InterPro" id="IPR027417">
    <property type="entry name" value="P-loop_NTPase"/>
</dbReference>
<accession>A0AA50CN27</accession>
<protein>
    <submittedName>
        <fullName evidence="8">Sugar ABC transporter ATP-binding protein</fullName>
    </submittedName>
</protein>
<evidence type="ECO:0000256" key="6">
    <source>
        <dbReference type="ARBA" id="ARBA00023136"/>
    </source>
</evidence>
<gene>
    <name evidence="8" type="ORF">Q9313_00065</name>
</gene>
<evidence type="ECO:0000256" key="4">
    <source>
        <dbReference type="ARBA" id="ARBA00022741"/>
    </source>
</evidence>
<organism evidence="8 9">
    <name type="scientific">Shinella sumterensis</name>
    <dbReference type="NCBI Taxonomy" id="1967501"/>
    <lineage>
        <taxon>Bacteria</taxon>
        <taxon>Pseudomonadati</taxon>
        <taxon>Pseudomonadota</taxon>
        <taxon>Alphaproteobacteria</taxon>
        <taxon>Hyphomicrobiales</taxon>
        <taxon>Rhizobiaceae</taxon>
        <taxon>Shinella</taxon>
    </lineage>
</organism>
<keyword evidence="9" id="KW-1185">Reference proteome</keyword>
<dbReference type="PROSITE" id="PS50893">
    <property type="entry name" value="ABC_TRANSPORTER_2"/>
    <property type="match status" value="2"/>
</dbReference>
<dbReference type="CDD" id="cd03215">
    <property type="entry name" value="ABC_Carb_Monos_II"/>
    <property type="match status" value="1"/>
</dbReference>
<dbReference type="Pfam" id="PF00005">
    <property type="entry name" value="ABC_tran"/>
    <property type="match status" value="2"/>
</dbReference>
<keyword evidence="5 8" id="KW-0067">ATP-binding</keyword>
<dbReference type="SMART" id="SM00382">
    <property type="entry name" value="AAA"/>
    <property type="match status" value="2"/>
</dbReference>
<dbReference type="PANTHER" id="PTHR43790">
    <property type="entry name" value="CARBOHYDRATE TRANSPORT ATP-BINDING PROTEIN MG119-RELATED"/>
    <property type="match status" value="1"/>
</dbReference>
<evidence type="ECO:0000256" key="3">
    <source>
        <dbReference type="ARBA" id="ARBA00022737"/>
    </source>
</evidence>
<dbReference type="GO" id="GO:0005524">
    <property type="term" value="F:ATP binding"/>
    <property type="evidence" value="ECO:0007669"/>
    <property type="project" value="UniProtKB-KW"/>
</dbReference>
<dbReference type="EMBL" id="CP132302">
    <property type="protein sequence ID" value="WLR97464.1"/>
    <property type="molecule type" value="Genomic_DNA"/>
</dbReference>
<reference evidence="8 9" key="1">
    <citation type="submission" date="2023-08" db="EMBL/GenBank/DDBJ databases">
        <title>Pathogen: clinical or host-associated sample.</title>
        <authorList>
            <person name="Hergert J."/>
            <person name="Casey R."/>
            <person name="Wagner J."/>
            <person name="Young E.L."/>
            <person name="Oakeson K.F."/>
        </authorList>
    </citation>
    <scope>NUCLEOTIDE SEQUENCE [LARGE SCALE GENOMIC DNA]</scope>
    <source>
        <strain evidence="8 9">1760953</strain>
    </source>
</reference>
<dbReference type="PANTHER" id="PTHR43790:SF9">
    <property type="entry name" value="GALACTOFURANOSE TRANSPORTER ATP-BINDING PROTEIN YTFR"/>
    <property type="match status" value="1"/>
</dbReference>
<dbReference type="RefSeq" id="WP_306037414.1">
    <property type="nucleotide sequence ID" value="NZ_CP132302.1"/>
</dbReference>
<dbReference type="InterPro" id="IPR050107">
    <property type="entry name" value="ABC_carbohydrate_import_ATPase"/>
</dbReference>
<evidence type="ECO:0000256" key="1">
    <source>
        <dbReference type="ARBA" id="ARBA00022448"/>
    </source>
</evidence>
<evidence type="ECO:0000259" key="7">
    <source>
        <dbReference type="PROSITE" id="PS50893"/>
    </source>
</evidence>
<sequence length="507" mass="54009">MTASRPVPPALRLRSVNKSYGPTRALSSVDLDVHAGEIVALMGANGAGKSTLIKILCGIQRADSGAIEIEGRSVDIASPAQAQERGIVAVHQSIADVGVPTLSVAENLLLDLFCTGAGPLVATPANVRRRAQERAERIGLDIDLDAQLADVSLADQQLIAIARAVSHRPTVMLFDEPTASLSAGETEKLFRVIEGLRASGVAIIYVSHKTADIRRLADRVVVLRDGRISASFERPVEINAAIRAMIGHDLPAARPRATSDGPPIFRIRNARLRKREASFDLDVGAGEIIAVTGPLGSGKSALAGAIFGLWPLAEGQMWLEDQPWRPSGPVQSIASGVFYAGEDRWRTSFFPSTVPFASVAGTISFPFLRRWRAFGLLPIRQEGRVADGAIATFGIKAQSRDVPLTALSGGNQQKVVLARWQAEPARLLLLDEPFQGVDVGARDDIIRAIRTSSAGRATIVFVSDYEEALEVGDRILTIENGAIQADTAAETAIPASSPAAEPQLETV</sequence>
<dbReference type="InterPro" id="IPR003439">
    <property type="entry name" value="ABC_transporter-like_ATP-bd"/>
</dbReference>
<evidence type="ECO:0000256" key="5">
    <source>
        <dbReference type="ARBA" id="ARBA00022840"/>
    </source>
</evidence>
<evidence type="ECO:0000256" key="2">
    <source>
        <dbReference type="ARBA" id="ARBA00022597"/>
    </source>
</evidence>
<keyword evidence="2" id="KW-0762">Sugar transport</keyword>
<dbReference type="SUPFAM" id="SSF52540">
    <property type="entry name" value="P-loop containing nucleoside triphosphate hydrolases"/>
    <property type="match status" value="2"/>
</dbReference>
<dbReference type="GO" id="GO:0016887">
    <property type="term" value="F:ATP hydrolysis activity"/>
    <property type="evidence" value="ECO:0007669"/>
    <property type="project" value="InterPro"/>
</dbReference>
<keyword evidence="1" id="KW-0813">Transport</keyword>
<feature type="domain" description="ABC transporter" evidence="7">
    <location>
        <begin position="259"/>
        <end position="505"/>
    </location>
</feature>